<evidence type="ECO:0000313" key="2">
    <source>
        <dbReference type="EMBL" id="MFH6981807.1"/>
    </source>
</evidence>
<feature type="region of interest" description="Disordered" evidence="1">
    <location>
        <begin position="711"/>
        <end position="734"/>
    </location>
</feature>
<evidence type="ECO:0000256" key="1">
    <source>
        <dbReference type="SAM" id="MobiDB-lite"/>
    </source>
</evidence>
<proteinExistence type="predicted"/>
<evidence type="ECO:0000313" key="3">
    <source>
        <dbReference type="Proteomes" id="UP001610063"/>
    </source>
</evidence>
<accession>A0ABW7N2E2</accession>
<reference evidence="2 3" key="1">
    <citation type="journal article" date="2013" name="Int. J. Syst. Evol. Microbiol.">
        <title>Marinoscillum luteum sp. nov., isolated from marine sediment.</title>
        <authorList>
            <person name="Cha I.T."/>
            <person name="Park S.J."/>
            <person name="Kim S.J."/>
            <person name="Kim J.G."/>
            <person name="Jung M.Y."/>
            <person name="Shin K.S."/>
            <person name="Kwon K.K."/>
            <person name="Yang S.H."/>
            <person name="Seo Y.S."/>
            <person name="Rhee S.K."/>
        </authorList>
    </citation>
    <scope>NUCLEOTIDE SEQUENCE [LARGE SCALE GENOMIC DNA]</scope>
    <source>
        <strain evidence="2 3">KCTC 23939</strain>
    </source>
</reference>
<dbReference type="EMBL" id="JBIPKE010000003">
    <property type="protein sequence ID" value="MFH6981807.1"/>
    <property type="molecule type" value="Genomic_DNA"/>
</dbReference>
<comment type="caution">
    <text evidence="2">The sequence shown here is derived from an EMBL/GenBank/DDBJ whole genome shotgun (WGS) entry which is preliminary data.</text>
</comment>
<dbReference type="Pfam" id="PF18483">
    <property type="entry name" value="Lectin_L-type_dom"/>
    <property type="match status" value="1"/>
</dbReference>
<sequence>MSISYAFGQENCTNGVDDDGDGYIDCYDGDCAGGASCSEFYFGNSVLCAEEPTENPTFAIRTEWVSADETANSHALPAIGDIDQDGTPEVVVTNRQARTVSVLDGVTGQTEFQIGLYFEPENSIVLANLENDDCAEMIIVENVGNDIIVYDCNQVEKWRGTSSRNNIGLPAVADFDGDGNVELYYKNEIRNALTGAILVTGSGNWDKDFVHSPIAVDVFGDSDLELITGDDIWSVDLAAGTLTRVADMDTDLAASGYSGSYHPKYYSSWDDQWSAISVADFNLDGNIDVLTSGALGSGYWSTTSVFFWDIANGEVKVYQDAGNNFVRGTGRINIGDTDGDGFLNATYVSDQVLYSLHINPVTGVFEPLWTKAVKEGSSGFTGCSLFDFDGDGAFETIYRSESALLIIDGTDGSTRKTLPCISRTQEEYPIVADIDGDGASEICVSCYTSDATPFNPYANTQYSHIRVFGADGEAWQPSRSVWNQHAYFNVNINDDLTVPLSQQDHTAVFSTDICTTGPNRFLNTFLNQSPFVDETGCPSYVSPDIDLDGTSITATASNCPATEFSVSFDISNTGDADISGSLPVTFYAGDPLTANSTKLNTEIVVLLNFVEGETRTITLDVDGIGGDFDLYISVNDFGQTPPITPYSASIPECETDNNIASVSVTHTPFTLTVDKLKDNQKCDPSKPDNGQAQAYFDGTIGGGVETVWFEDFNDPDLNGDKNDTSGDSQWSSSAAGSPTFYGVNNSGFRVWNSGGNNEDKPVTWLSEVIDISDHTDVTFSADMISEGDMEASGKSRDVMRVYYKRNTDADFVLLSEGYGDFEYKQATVSGINANTLQIKVTMHTTANDEKFTLDNVSVTGTSGPTTKKFTDVDGFEFYWYNQGDFSTVLFSGSTYPTMADGNYSVVGYTVDGNCYSDTVNLTIDLDDVPDFEVHVYELSPLTDCADPDGELRAFAYTQTDGSGDPLDTLEVGYSFTWTLSSDAGGTTIGAGSILSNLEAIGYFVEVEYTLSGCVMTGSEVVSSSLSQPPVPDVSLTHITTCGGTGAASASIGGNTSNYDFQWYVGSTLKPTPDYTTAAISSLAAGNYTVRAIEKASSCPGDPVTVTINDNSTGPQPVVTINQHNTSCETGASNGSASADGDGAGTTSGYTFTWYVGTTTANANKLPGAVPGSSVSGATASGLPDGIYSVTVKKGGCTVKRTFEILEQSSAPEFNFITSVDAGSAINFSNKSWIEIPQAIAGWKEITISYWVYLANENYLNDHLIFSSGGTGEDQVVLWTDNTDGLAFVVKTQGDGSRGRINTNYKPTGWTQLTGVWSALTDLNGDGNLGDMAIYADGVLLGTDNYLGNGNGLLNAGTEMYVARDRNLGTNKFEGRFDELRVFNKAFTPLEINEAVCAETVGTETGLIVYYDFDGLSDVSDGASIPNRATGVNSNVNVNTGQSGAFYNGTVQLQAQGTIAYVTSDINCPLGYAQNNTTCDPANPNGSMDLTGKVDPDGGNYEYILYDGYSTDTELSTITSPSSPVFTGLSAGFYTIEVIDLDTDCSTGTLAFAIADIVDEPSIITSITNDSGCNATGTGQIFVQAYSDNSEPSSYTFELFDGATLDPGSSLGTTSVANGNTGFTYTDLTDGTYRILVTNDDILCDFYKDVIISDVSTTPTISSITAINNVYCSSNSGFLNVNMPSGTDGDYTYTFYAGETTSAPLIVADTVSDVLNGLAGGKYTVVAKSKLTGCETAPQTKTIIDDPAYPNVVTSEVTPATGCNATAGGGSIEAYVQDPDNPGITYIEPDYSFQWYLGSVAPGNEVAASNDGDQSTATNLPSATYYVVVTDTETGCVTSTANITLSQTPVKPVLTINTLTPNTTCDPTGTTGPTGGVSVNVSFNGSAVVDPDASGYTFTWYEGSGTSGQNITVDGTSNGSTPSGESTSSISNITNMTYTVVAVGPNGCSSDPIQGVVAYSPANPQINTVSVSNNTVCDVAVAGNYDGEIVVSPVTGVVSDYEFLWYEGVGTGGTQVTNTTTSDDVINEASAYNLEGSPTGKKYTLEMTNLGNGCVNEFSFEIKDVPAQPIIVLSESEVRNNTTCSDSPNGSIVAAIDLNNAVVNGRANDEVFQNISSCNTSVLDNATEVGANGFQLTTETNNQFGRIWLGDSIDLAKPLRLDFRILLGSRDANGADGIAFTMHRDPRGYDARGRVGGDLGVGQVLGGGSFNKIEPAVTIEFDTWDNGSSDPSYDHTNLFFNGNITTTELGIGMGSLPQIHASKTNVEDGDTLDVSILVTQSGSDQVIELWVEGSLRFIYTGDVINNVFGGESKVIGGFTSSTGGSVNNQAVFLEPVLGEYDFAWTDNLGNSIGGNVPFICGVGPGDYTLTVTNSSTGCVSDTETFTVEDELTAIDAELTVTQQPTACSGGTPDGILTAVINNDDGGDYSFKFYAGSGVGADGTELNGIDTLNPVLNGRAAGIYTVKVTDLQDPDGSCYAIDEVNLLVNKPVVALSGTAYGVTDCGTLSNGSYKINSLTEDGIPGNIGDYEFDVYDGDGDFVNTYTTDSITNLTEGGYSIIPVNPSTNCEFSGHNINIGDAIVLPSATLNPIGAGSETTNNTVCDTTYVTSGNSYNGAIEITPDAGVAADYTFTWFYGASTNAGDALLTQLPNAVVDSDTIIRNIPGGTYTLIMQNNANACADTLEFDILSTPAANPIIDNTTPGVDYIVSDVTACNADNGSIQILEVD</sequence>
<organism evidence="2 3">
    <name type="scientific">Marinoscillum luteum</name>
    <dbReference type="NCBI Taxonomy" id="861051"/>
    <lineage>
        <taxon>Bacteria</taxon>
        <taxon>Pseudomonadati</taxon>
        <taxon>Bacteroidota</taxon>
        <taxon>Cytophagia</taxon>
        <taxon>Cytophagales</taxon>
        <taxon>Reichenbachiellaceae</taxon>
        <taxon>Marinoscillum</taxon>
    </lineage>
</organism>
<keyword evidence="3" id="KW-1185">Reference proteome</keyword>
<feature type="non-terminal residue" evidence="2">
    <location>
        <position position="2727"/>
    </location>
</feature>
<dbReference type="CDD" id="cd01951">
    <property type="entry name" value="lectin_L-type"/>
    <property type="match status" value="1"/>
</dbReference>
<dbReference type="InterPro" id="IPR056573">
    <property type="entry name" value="Lectin_L-type_dom"/>
</dbReference>
<protein>
    <submittedName>
        <fullName evidence="2">LamG-like jellyroll fold domain-containing protein</fullName>
    </submittedName>
</protein>
<dbReference type="SUPFAM" id="SSF69318">
    <property type="entry name" value="Integrin alpha N-terminal domain"/>
    <property type="match status" value="1"/>
</dbReference>
<dbReference type="InterPro" id="IPR028994">
    <property type="entry name" value="Integrin_alpha_N"/>
</dbReference>
<feature type="compositionally biased region" description="Polar residues" evidence="1">
    <location>
        <begin position="725"/>
        <end position="734"/>
    </location>
</feature>
<dbReference type="Pfam" id="PF13385">
    <property type="entry name" value="Laminin_G_3"/>
    <property type="match status" value="1"/>
</dbReference>
<dbReference type="SUPFAM" id="SSF49899">
    <property type="entry name" value="Concanavalin A-like lectins/glucanases"/>
    <property type="match status" value="2"/>
</dbReference>
<dbReference type="Proteomes" id="UP001610063">
    <property type="component" value="Unassembled WGS sequence"/>
</dbReference>
<dbReference type="Gene3D" id="2.60.120.200">
    <property type="match status" value="2"/>
</dbReference>
<gene>
    <name evidence="2" type="ORF">ACHKAR_00080</name>
</gene>
<name>A0ABW7N2E2_9BACT</name>
<dbReference type="InterPro" id="IPR013320">
    <property type="entry name" value="ConA-like_dom_sf"/>
</dbReference>